<dbReference type="RefSeq" id="WP_119831762.1">
    <property type="nucleotide sequence ID" value="NZ_QYUL01000002.1"/>
</dbReference>
<sequence length="408" mass="44293">MTNTKQPQATAAFTIPEGLHHNTATLVRDFAEAMAKKLRASEIKYGWTANWMRRDWRAELAVELLRHVHKGDPIDVAAYAAFAWFHGWSVAPVAASATYGGQVATVIPYTDEDGGPDHEMDNWRMIAIGRPGDIPEHVLDRIPALAAEIIRQHSEAQATEIVRLKGALEADYDLVTRELAARTAEFLAMKDRATKAEAQLADHIKEDEAWSGDVVQAVLDLVGIDDPDPDGYYAHDLKSMLDDYDAAFTDVTALAVELAIEMTRARDVMAVFIDEHSDPGTDAMASHHCMSALIRKAATAGLLARTPTTLIDRIPANHTPGGWNRNIPPAHKYSVIFAGRNTHVCRLSINGLSDEEIEANANLIAAAPDLLEALQAAAHLLRAAGVAVDAADTQAINRAILRACGGAR</sequence>
<proteinExistence type="predicted"/>
<dbReference type="OrthoDB" id="8456985at2"/>
<accession>A0A418VX08</accession>
<dbReference type="AlphaFoldDB" id="A0A418VX08"/>
<evidence type="ECO:0000313" key="1">
    <source>
        <dbReference type="EMBL" id="RJF81670.1"/>
    </source>
</evidence>
<comment type="caution">
    <text evidence="1">The sequence shown here is derived from an EMBL/GenBank/DDBJ whole genome shotgun (WGS) entry which is preliminary data.</text>
</comment>
<reference evidence="1 2" key="1">
    <citation type="submission" date="2018-09" db="EMBL/GenBank/DDBJ databases">
        <authorList>
            <person name="Zhu H."/>
        </authorList>
    </citation>
    <scope>NUCLEOTIDE SEQUENCE [LARGE SCALE GENOMIC DNA]</scope>
    <source>
        <strain evidence="1 2">K2W22B-5</strain>
    </source>
</reference>
<organism evidence="1 2">
    <name type="scientific">Azospirillum cavernae</name>
    <dbReference type="NCBI Taxonomy" id="2320860"/>
    <lineage>
        <taxon>Bacteria</taxon>
        <taxon>Pseudomonadati</taxon>
        <taxon>Pseudomonadota</taxon>
        <taxon>Alphaproteobacteria</taxon>
        <taxon>Rhodospirillales</taxon>
        <taxon>Azospirillaceae</taxon>
        <taxon>Azospirillum</taxon>
    </lineage>
</organism>
<gene>
    <name evidence="1" type="ORF">D3877_16235</name>
</gene>
<keyword evidence="2" id="KW-1185">Reference proteome</keyword>
<dbReference type="EMBL" id="QYUL01000002">
    <property type="protein sequence ID" value="RJF81670.1"/>
    <property type="molecule type" value="Genomic_DNA"/>
</dbReference>
<evidence type="ECO:0000313" key="2">
    <source>
        <dbReference type="Proteomes" id="UP000283458"/>
    </source>
</evidence>
<name>A0A418VX08_9PROT</name>
<dbReference type="Proteomes" id="UP000283458">
    <property type="component" value="Unassembled WGS sequence"/>
</dbReference>
<protein>
    <submittedName>
        <fullName evidence="1">Uncharacterized protein</fullName>
    </submittedName>
</protein>